<accession>A0ABW4GY96</accession>
<gene>
    <name evidence="1" type="ORF">ACFSJ0_61835</name>
</gene>
<dbReference type="EMBL" id="JBHUCM010000078">
    <property type="protein sequence ID" value="MFD1547575.1"/>
    <property type="molecule type" value="Genomic_DNA"/>
</dbReference>
<organism evidence="1 2">
    <name type="scientific">Nonomuraea guangzhouensis</name>
    <dbReference type="NCBI Taxonomy" id="1291555"/>
    <lineage>
        <taxon>Bacteria</taxon>
        <taxon>Bacillati</taxon>
        <taxon>Actinomycetota</taxon>
        <taxon>Actinomycetes</taxon>
        <taxon>Streptosporangiales</taxon>
        <taxon>Streptosporangiaceae</taxon>
        <taxon>Nonomuraea</taxon>
    </lineage>
</organism>
<dbReference type="Proteomes" id="UP001597097">
    <property type="component" value="Unassembled WGS sequence"/>
</dbReference>
<protein>
    <submittedName>
        <fullName evidence="1">DUF6893 family small protein</fullName>
    </submittedName>
</protein>
<name>A0ABW4GY96_9ACTN</name>
<dbReference type="InterPro" id="IPR054188">
    <property type="entry name" value="DUF6893"/>
</dbReference>
<comment type="caution">
    <text evidence="1">The sequence shown here is derived from an EMBL/GenBank/DDBJ whole genome shotgun (WGS) entry which is preliminary data.</text>
</comment>
<proteinExistence type="predicted"/>
<keyword evidence="2" id="KW-1185">Reference proteome</keyword>
<evidence type="ECO:0000313" key="2">
    <source>
        <dbReference type="Proteomes" id="UP001597097"/>
    </source>
</evidence>
<dbReference type="Pfam" id="PF21833">
    <property type="entry name" value="DUF6893"/>
    <property type="match status" value="1"/>
</dbReference>
<reference evidence="2" key="1">
    <citation type="journal article" date="2019" name="Int. J. Syst. Evol. Microbiol.">
        <title>The Global Catalogue of Microorganisms (GCM) 10K type strain sequencing project: providing services to taxonomists for standard genome sequencing and annotation.</title>
        <authorList>
            <consortium name="The Broad Institute Genomics Platform"/>
            <consortium name="The Broad Institute Genome Sequencing Center for Infectious Disease"/>
            <person name="Wu L."/>
            <person name="Ma J."/>
        </authorList>
    </citation>
    <scope>NUCLEOTIDE SEQUENCE [LARGE SCALE GENOMIC DNA]</scope>
    <source>
        <strain evidence="2">CGMCC 1.15399</strain>
    </source>
</reference>
<sequence>MRKRPLVGLVVLCAVAAVIAVQWPEIKRYLNMTRM</sequence>
<evidence type="ECO:0000313" key="1">
    <source>
        <dbReference type="EMBL" id="MFD1547575.1"/>
    </source>
</evidence>
<dbReference type="RefSeq" id="WP_372455114.1">
    <property type="nucleotide sequence ID" value="NZ_JAHKRM010000034.1"/>
</dbReference>